<dbReference type="EMBL" id="JAGPNK010000020">
    <property type="protein sequence ID" value="KAH7304943.1"/>
    <property type="molecule type" value="Genomic_DNA"/>
</dbReference>
<evidence type="ECO:0000313" key="9">
    <source>
        <dbReference type="Proteomes" id="UP000813444"/>
    </source>
</evidence>
<dbReference type="PANTHER" id="PTHR43788">
    <property type="entry name" value="DNA2/NAM7 HELICASE FAMILY MEMBER"/>
    <property type="match status" value="1"/>
</dbReference>
<accession>A0A8K0SE02</accession>
<sequence length="823" mass="92441">MHVPDDEDCEALQAAVPLHSFPSQELYVERFESGTLIEMMNETKEISKFNEAHWIFQSWVIGEIPGLTTAFAKTWLVLVNEKPERDPDHATIPFPAIGDAFSVDFDASITRDEQKYTLVCLRASRIPNPYHALGSSAGCEMAAKLAAFEVSVPRSWQNDEGDHVELDLVSEWKVTSSIDCVPNGLLSASSSQGLFIKLSAASTTYEAELAALRTFIEGTGRRNGPGDKSMRAFEMLQDFRVGWKTFYDLHDAFPHLKDPEKAKHRIPKILIDKFRSFTPDHRAAFDGLARIPNGIYFVNGCPGAGKTEWNMVVAALIQAKGRPGVRRKRSPILFLVDINQAVDEAANRYYKLCEDAGIQARIIRMHGWPYEMRHSERMNATEADIQGATDEAVPEFTRKFLETSSLARHAQSPTSNSKAPSLDEAAWRYYERHKDDCFKDLSKILSRMDAGEVLTTPDWKSLRGMVSCLYKAVLAQADFVATTPVATYGSFSKLFRPDVVFMDEAPHARELTSLIPLAFFDPLAWIFTGDVNQTRPFVKSGSRASAIRDGMRWNPFAKQLQYSMMARAATIGAINGKLLVNKRAFGNLHQLPSKMFYQGQMVSGNEASDSVLSKCSDVHHDHLSPSMYPASTIYLKGWLEGLLGNGVQIASNRILVHLESKEEESQRSFWNPTHFQWMTQHVKALLHDTNFRNLSGDGPGSVMLQTPYSMAVRQYHAEVQTWPKHLQERLQVVTVDKAQGNQADVVFLDTVRTTGPGFMDDPQRLNVAITRARQAEVIVMHPGMTRRKRSGRMVRTEYTSQLWEDAVAENSILCLHEQQTGVP</sequence>
<evidence type="ECO:0000256" key="5">
    <source>
        <dbReference type="ARBA" id="ARBA00022840"/>
    </source>
</evidence>
<keyword evidence="4" id="KW-0347">Helicase</keyword>
<dbReference type="Proteomes" id="UP000813444">
    <property type="component" value="Unassembled WGS sequence"/>
</dbReference>
<gene>
    <name evidence="8" type="ORF">B0I35DRAFT_516550</name>
</gene>
<dbReference type="GO" id="GO:0016787">
    <property type="term" value="F:hydrolase activity"/>
    <property type="evidence" value="ECO:0007669"/>
    <property type="project" value="UniProtKB-KW"/>
</dbReference>
<keyword evidence="9" id="KW-1185">Reference proteome</keyword>
<dbReference type="Pfam" id="PF13086">
    <property type="entry name" value="AAA_11"/>
    <property type="match status" value="1"/>
</dbReference>
<proteinExistence type="inferred from homology"/>
<evidence type="ECO:0000259" key="6">
    <source>
        <dbReference type="Pfam" id="PF13086"/>
    </source>
</evidence>
<organism evidence="8 9">
    <name type="scientific">Stachybotrys elegans</name>
    <dbReference type="NCBI Taxonomy" id="80388"/>
    <lineage>
        <taxon>Eukaryota</taxon>
        <taxon>Fungi</taxon>
        <taxon>Dikarya</taxon>
        <taxon>Ascomycota</taxon>
        <taxon>Pezizomycotina</taxon>
        <taxon>Sordariomycetes</taxon>
        <taxon>Hypocreomycetidae</taxon>
        <taxon>Hypocreales</taxon>
        <taxon>Stachybotryaceae</taxon>
        <taxon>Stachybotrys</taxon>
    </lineage>
</organism>
<dbReference type="SUPFAM" id="SSF52540">
    <property type="entry name" value="P-loop containing nucleoside triphosphate hydrolases"/>
    <property type="match status" value="1"/>
</dbReference>
<keyword evidence="5" id="KW-0067">ATP-binding</keyword>
<name>A0A8K0SE02_9HYPO</name>
<evidence type="ECO:0000256" key="2">
    <source>
        <dbReference type="ARBA" id="ARBA00022741"/>
    </source>
</evidence>
<dbReference type="InterPro" id="IPR050534">
    <property type="entry name" value="Coronavir_polyprotein_1ab"/>
</dbReference>
<dbReference type="Gene3D" id="3.40.50.300">
    <property type="entry name" value="P-loop containing nucleotide triphosphate hydrolases"/>
    <property type="match status" value="2"/>
</dbReference>
<protein>
    <submittedName>
        <fullName evidence="8">P-loop containing nucleoside triphosphate hydrolase protein</fullName>
    </submittedName>
</protein>
<dbReference type="InterPro" id="IPR041677">
    <property type="entry name" value="DNA2/NAM7_AAA_11"/>
</dbReference>
<dbReference type="AlphaFoldDB" id="A0A8K0SE02"/>
<dbReference type="InterPro" id="IPR027417">
    <property type="entry name" value="P-loop_NTPase"/>
</dbReference>
<evidence type="ECO:0000256" key="4">
    <source>
        <dbReference type="ARBA" id="ARBA00022806"/>
    </source>
</evidence>
<dbReference type="OrthoDB" id="6513042at2759"/>
<dbReference type="InterPro" id="IPR041679">
    <property type="entry name" value="DNA2/NAM7-like_C"/>
</dbReference>
<feature type="domain" description="DNA2/NAM7 helicase-like C-terminal" evidence="7">
    <location>
        <begin position="561"/>
        <end position="779"/>
    </location>
</feature>
<evidence type="ECO:0000256" key="3">
    <source>
        <dbReference type="ARBA" id="ARBA00022801"/>
    </source>
</evidence>
<evidence type="ECO:0000256" key="1">
    <source>
        <dbReference type="ARBA" id="ARBA00007913"/>
    </source>
</evidence>
<reference evidence="8" key="1">
    <citation type="journal article" date="2021" name="Nat. Commun.">
        <title>Genetic determinants of endophytism in the Arabidopsis root mycobiome.</title>
        <authorList>
            <person name="Mesny F."/>
            <person name="Miyauchi S."/>
            <person name="Thiergart T."/>
            <person name="Pickel B."/>
            <person name="Atanasova L."/>
            <person name="Karlsson M."/>
            <person name="Huettel B."/>
            <person name="Barry K.W."/>
            <person name="Haridas S."/>
            <person name="Chen C."/>
            <person name="Bauer D."/>
            <person name="Andreopoulos W."/>
            <person name="Pangilinan J."/>
            <person name="LaButti K."/>
            <person name="Riley R."/>
            <person name="Lipzen A."/>
            <person name="Clum A."/>
            <person name="Drula E."/>
            <person name="Henrissat B."/>
            <person name="Kohler A."/>
            <person name="Grigoriev I.V."/>
            <person name="Martin F.M."/>
            <person name="Hacquard S."/>
        </authorList>
    </citation>
    <scope>NUCLEOTIDE SEQUENCE</scope>
    <source>
        <strain evidence="8">MPI-CAGE-CH-0235</strain>
    </source>
</reference>
<evidence type="ECO:0000259" key="7">
    <source>
        <dbReference type="Pfam" id="PF13087"/>
    </source>
</evidence>
<keyword evidence="3 8" id="KW-0378">Hydrolase</keyword>
<dbReference type="PANTHER" id="PTHR43788:SF8">
    <property type="entry name" value="DNA-BINDING PROTEIN SMUBP-2"/>
    <property type="match status" value="1"/>
</dbReference>
<evidence type="ECO:0000313" key="8">
    <source>
        <dbReference type="EMBL" id="KAH7304943.1"/>
    </source>
</evidence>
<comment type="caution">
    <text evidence="8">The sequence shown here is derived from an EMBL/GenBank/DDBJ whole genome shotgun (WGS) entry which is preliminary data.</text>
</comment>
<dbReference type="Pfam" id="PF13087">
    <property type="entry name" value="AAA_12"/>
    <property type="match status" value="1"/>
</dbReference>
<dbReference type="GO" id="GO:0005524">
    <property type="term" value="F:ATP binding"/>
    <property type="evidence" value="ECO:0007669"/>
    <property type="project" value="UniProtKB-KW"/>
</dbReference>
<keyword evidence="2" id="KW-0547">Nucleotide-binding</keyword>
<dbReference type="GO" id="GO:0043139">
    <property type="term" value="F:5'-3' DNA helicase activity"/>
    <property type="evidence" value="ECO:0007669"/>
    <property type="project" value="TreeGrafter"/>
</dbReference>
<feature type="domain" description="DNA2/NAM7 helicase helicase" evidence="6">
    <location>
        <begin position="294"/>
        <end position="540"/>
    </location>
</feature>
<comment type="similarity">
    <text evidence="1">Belongs to the DNA2/NAM7 helicase family.</text>
</comment>